<dbReference type="Proteomes" id="UP000186817">
    <property type="component" value="Unassembled WGS sequence"/>
</dbReference>
<name>A0A1Q9DX77_SYMMI</name>
<dbReference type="OrthoDB" id="10320452at2759"/>
<sequence length="337" mass="36971">MFSDCVCFHARSVSETRVTETTTYNGGAGAGVQFGGAGDLTASSTLFPVFVMVMLIIVAKDESDKAKAPTMVVPEMPNQQAEDLDQRHPAKLEVKVVPESDAEMPSKPAATVYLELVDHLLDVFSSHRWGQDSPEELEYQLADRKIRWQEASVESVRTMEWTEHAKLRGLGEQLLVDLGKIRKGGEEACVRRCKTLGELRGEPIVTDSLLQNMCSEAEELFLEEGRLKAVPADGFVETNAAMTAAVLPIILISTARSLIPRRSSEESVRSAPCHLATSARRVTIFQGGFAQEAWTPDVTKSCIRALGKHKSFLHATSMPVLAMIEAARSELRPLVSF</sequence>
<keyword evidence="2" id="KW-1185">Reference proteome</keyword>
<proteinExistence type="predicted"/>
<comment type="caution">
    <text evidence="1">The sequence shown here is derived from an EMBL/GenBank/DDBJ whole genome shotgun (WGS) entry which is preliminary data.</text>
</comment>
<reference evidence="1 2" key="1">
    <citation type="submission" date="2016-02" db="EMBL/GenBank/DDBJ databases">
        <title>Genome analysis of coral dinoflagellate symbionts highlights evolutionary adaptations to a symbiotic lifestyle.</title>
        <authorList>
            <person name="Aranda M."/>
            <person name="Li Y."/>
            <person name="Liew Y.J."/>
            <person name="Baumgarten S."/>
            <person name="Simakov O."/>
            <person name="Wilson M."/>
            <person name="Piel J."/>
            <person name="Ashoor H."/>
            <person name="Bougouffa S."/>
            <person name="Bajic V.B."/>
            <person name="Ryu T."/>
            <person name="Ravasi T."/>
            <person name="Bayer T."/>
            <person name="Micklem G."/>
            <person name="Kim H."/>
            <person name="Bhak J."/>
            <person name="Lajeunesse T.C."/>
            <person name="Voolstra C.R."/>
        </authorList>
    </citation>
    <scope>NUCLEOTIDE SEQUENCE [LARGE SCALE GENOMIC DNA]</scope>
    <source>
        <strain evidence="1 2">CCMP2467</strain>
    </source>
</reference>
<protein>
    <submittedName>
        <fullName evidence="1">Uncharacterized protein</fullName>
    </submittedName>
</protein>
<organism evidence="1 2">
    <name type="scientific">Symbiodinium microadriaticum</name>
    <name type="common">Dinoflagellate</name>
    <name type="synonym">Zooxanthella microadriatica</name>
    <dbReference type="NCBI Taxonomy" id="2951"/>
    <lineage>
        <taxon>Eukaryota</taxon>
        <taxon>Sar</taxon>
        <taxon>Alveolata</taxon>
        <taxon>Dinophyceae</taxon>
        <taxon>Suessiales</taxon>
        <taxon>Symbiodiniaceae</taxon>
        <taxon>Symbiodinium</taxon>
    </lineage>
</organism>
<dbReference type="EMBL" id="LSRX01000350">
    <property type="protein sequence ID" value="OLP99780.1"/>
    <property type="molecule type" value="Genomic_DNA"/>
</dbReference>
<evidence type="ECO:0000313" key="1">
    <source>
        <dbReference type="EMBL" id="OLP99780.1"/>
    </source>
</evidence>
<dbReference type="AlphaFoldDB" id="A0A1Q9DX77"/>
<gene>
    <name evidence="1" type="ORF">AK812_SmicGene17630</name>
</gene>
<accession>A0A1Q9DX77</accession>
<evidence type="ECO:0000313" key="2">
    <source>
        <dbReference type="Proteomes" id="UP000186817"/>
    </source>
</evidence>